<dbReference type="InterPro" id="IPR007712">
    <property type="entry name" value="RelE/ParE_toxin"/>
</dbReference>
<protein>
    <submittedName>
        <fullName evidence="3">Type II toxin-antitoxin system RelE/ParE family toxin</fullName>
    </submittedName>
</protein>
<keyword evidence="4" id="KW-1185">Reference proteome</keyword>
<gene>
    <name evidence="3" type="ORF">C7B65_18550</name>
</gene>
<dbReference type="Pfam" id="PF05016">
    <property type="entry name" value="ParE_toxin"/>
    <property type="match status" value="1"/>
</dbReference>
<proteinExistence type="inferred from homology"/>
<reference evidence="3 4" key="2">
    <citation type="submission" date="2018-03" db="EMBL/GenBank/DDBJ databases">
        <title>The ancient ancestry and fast evolution of plastids.</title>
        <authorList>
            <person name="Moore K.R."/>
            <person name="Magnabosco C."/>
            <person name="Momper L."/>
            <person name="Gold D.A."/>
            <person name="Bosak T."/>
            <person name="Fournier G.P."/>
        </authorList>
    </citation>
    <scope>NUCLEOTIDE SEQUENCE [LARGE SCALE GENOMIC DNA]</scope>
    <source>
        <strain evidence="3 4">ULC007</strain>
    </source>
</reference>
<name>A0A2T1DA90_9CYAN</name>
<dbReference type="AlphaFoldDB" id="A0A2T1DA90"/>
<evidence type="ECO:0000313" key="3">
    <source>
        <dbReference type="EMBL" id="PSB17428.1"/>
    </source>
</evidence>
<dbReference type="EMBL" id="PVWG01000028">
    <property type="protein sequence ID" value="PSB17428.1"/>
    <property type="molecule type" value="Genomic_DNA"/>
</dbReference>
<keyword evidence="2" id="KW-1277">Toxin-antitoxin system</keyword>
<dbReference type="OrthoDB" id="428492at2"/>
<evidence type="ECO:0000256" key="1">
    <source>
        <dbReference type="ARBA" id="ARBA00006226"/>
    </source>
</evidence>
<accession>A0A2T1DA90</accession>
<dbReference type="PANTHER" id="PTHR35601">
    <property type="entry name" value="TOXIN RELE"/>
    <property type="match status" value="1"/>
</dbReference>
<comment type="similarity">
    <text evidence="1">Belongs to the RelE toxin family.</text>
</comment>
<dbReference type="InterPro" id="IPR035093">
    <property type="entry name" value="RelE/ParE_toxin_dom_sf"/>
</dbReference>
<comment type="caution">
    <text evidence="3">The sequence shown here is derived from an EMBL/GenBank/DDBJ whole genome shotgun (WGS) entry which is preliminary data.</text>
</comment>
<dbReference type="Gene3D" id="3.30.2310.20">
    <property type="entry name" value="RelE-like"/>
    <property type="match status" value="1"/>
</dbReference>
<dbReference type="SUPFAM" id="SSF143011">
    <property type="entry name" value="RelE-like"/>
    <property type="match status" value="1"/>
</dbReference>
<evidence type="ECO:0000256" key="2">
    <source>
        <dbReference type="ARBA" id="ARBA00022649"/>
    </source>
</evidence>
<reference evidence="3 4" key="1">
    <citation type="submission" date="2018-02" db="EMBL/GenBank/DDBJ databases">
        <authorList>
            <person name="Cohen D.B."/>
            <person name="Kent A.D."/>
        </authorList>
    </citation>
    <scope>NUCLEOTIDE SEQUENCE [LARGE SCALE GENOMIC DNA]</scope>
    <source>
        <strain evidence="3 4">ULC007</strain>
    </source>
</reference>
<sequence>MYEVVLHPDAEALYIKLDRATAKKVARCFIHLEQNPRIHPNIKPLKGDFASIYRFRTGDYRVLYTIDDDIQIVSILTIKHRSEAYDS</sequence>
<organism evidence="3 4">
    <name type="scientific">Phormidesmis priestleyi ULC007</name>
    <dbReference type="NCBI Taxonomy" id="1920490"/>
    <lineage>
        <taxon>Bacteria</taxon>
        <taxon>Bacillati</taxon>
        <taxon>Cyanobacteriota</taxon>
        <taxon>Cyanophyceae</taxon>
        <taxon>Leptolyngbyales</taxon>
        <taxon>Leptolyngbyaceae</taxon>
        <taxon>Phormidesmis</taxon>
    </lineage>
</organism>
<dbReference type="Proteomes" id="UP000238634">
    <property type="component" value="Unassembled WGS sequence"/>
</dbReference>
<dbReference type="RefSeq" id="WP_073074250.1">
    <property type="nucleotide sequence ID" value="NZ_MPPI01000032.1"/>
</dbReference>
<dbReference type="PANTHER" id="PTHR35601:SF1">
    <property type="entry name" value="TOXIN RELE"/>
    <property type="match status" value="1"/>
</dbReference>
<dbReference type="STRING" id="1920490.GCA_001895925_01828"/>
<evidence type="ECO:0000313" key="4">
    <source>
        <dbReference type="Proteomes" id="UP000238634"/>
    </source>
</evidence>